<dbReference type="PRINTS" id="PR00081">
    <property type="entry name" value="GDHRDH"/>
</dbReference>
<reference evidence="5" key="1">
    <citation type="submission" date="2023-07" db="EMBL/GenBank/DDBJ databases">
        <title>30 novel species of actinomycetes from the DSMZ collection.</title>
        <authorList>
            <person name="Nouioui I."/>
        </authorList>
    </citation>
    <scope>NUCLEOTIDE SEQUENCE [LARGE SCALE GENOMIC DNA]</scope>
    <source>
        <strain evidence="5">DSM 44399</strain>
    </source>
</reference>
<dbReference type="NCBIfam" id="NF006119">
    <property type="entry name" value="PRK08264.1-5"/>
    <property type="match status" value="1"/>
</dbReference>
<organism evidence="4 5">
    <name type="scientific">Jatrophihabitans lederbergiae</name>
    <dbReference type="NCBI Taxonomy" id="3075547"/>
    <lineage>
        <taxon>Bacteria</taxon>
        <taxon>Bacillati</taxon>
        <taxon>Actinomycetota</taxon>
        <taxon>Actinomycetes</taxon>
        <taxon>Jatrophihabitantales</taxon>
        <taxon>Jatrophihabitantaceae</taxon>
        <taxon>Jatrophihabitans</taxon>
    </lineage>
</organism>
<proteinExistence type="inferred from homology"/>
<evidence type="ECO:0000313" key="5">
    <source>
        <dbReference type="Proteomes" id="UP001183176"/>
    </source>
</evidence>
<evidence type="ECO:0000256" key="3">
    <source>
        <dbReference type="RuleBase" id="RU000363"/>
    </source>
</evidence>
<dbReference type="Pfam" id="PF00106">
    <property type="entry name" value="adh_short"/>
    <property type="match status" value="1"/>
</dbReference>
<accession>A0ABU2JEV2</accession>
<comment type="similarity">
    <text evidence="1 3">Belongs to the short-chain dehydrogenases/reductases (SDR) family.</text>
</comment>
<keyword evidence="5" id="KW-1185">Reference proteome</keyword>
<dbReference type="InterPro" id="IPR002347">
    <property type="entry name" value="SDR_fam"/>
</dbReference>
<evidence type="ECO:0000256" key="2">
    <source>
        <dbReference type="ARBA" id="ARBA00023002"/>
    </source>
</evidence>
<dbReference type="SUPFAM" id="SSF51735">
    <property type="entry name" value="NAD(P)-binding Rossmann-fold domains"/>
    <property type="match status" value="1"/>
</dbReference>
<dbReference type="Gene3D" id="3.40.50.720">
    <property type="entry name" value="NAD(P)-binding Rossmann-like Domain"/>
    <property type="match status" value="1"/>
</dbReference>
<keyword evidence="2" id="KW-0560">Oxidoreductase</keyword>
<comment type="caution">
    <text evidence="4">The sequence shown here is derived from an EMBL/GenBank/DDBJ whole genome shotgun (WGS) entry which is preliminary data.</text>
</comment>
<sequence>MPEIIVTELADQTVLVTGAGRGMGRYYVEQLLERGVAKVYAAARDSHAIEVPDRRVVPLRLDVTDAESVARAAATAEDVSVLINNAGIAEATSVLEPGAESLRRQLETNLFGPLALVTAFADRLAERSGAVLNVSSVMAWWPVSGGYAVSKAAMWSATDVMRGELTPRGIQVSGLYMSFVDTGMSERLNGPKSNPADIVRTALDGLEAGDLEILADEQTRSVRAQLHRPIAERLALLA</sequence>
<evidence type="ECO:0000256" key="1">
    <source>
        <dbReference type="ARBA" id="ARBA00006484"/>
    </source>
</evidence>
<dbReference type="InterPro" id="IPR036291">
    <property type="entry name" value="NAD(P)-bd_dom_sf"/>
</dbReference>
<dbReference type="PANTHER" id="PTHR44169">
    <property type="entry name" value="NADPH-DEPENDENT 1-ACYLDIHYDROXYACETONE PHOSPHATE REDUCTASE"/>
    <property type="match status" value="1"/>
</dbReference>
<dbReference type="PRINTS" id="PR00080">
    <property type="entry name" value="SDRFAMILY"/>
</dbReference>
<protein>
    <submittedName>
        <fullName evidence="4">SDR family oxidoreductase</fullName>
    </submittedName>
</protein>
<dbReference type="PANTHER" id="PTHR44169:SF6">
    <property type="entry name" value="NADPH-DEPENDENT 1-ACYLDIHYDROXYACETONE PHOSPHATE REDUCTASE"/>
    <property type="match status" value="1"/>
</dbReference>
<dbReference type="EMBL" id="JAVREH010000041">
    <property type="protein sequence ID" value="MDT0263510.1"/>
    <property type="molecule type" value="Genomic_DNA"/>
</dbReference>
<evidence type="ECO:0000313" key="4">
    <source>
        <dbReference type="EMBL" id="MDT0263510.1"/>
    </source>
</evidence>
<name>A0ABU2JEV2_9ACTN</name>
<gene>
    <name evidence="4" type="ORF">RM423_19190</name>
</gene>
<dbReference type="Proteomes" id="UP001183176">
    <property type="component" value="Unassembled WGS sequence"/>
</dbReference>